<dbReference type="Proteomes" id="UP000325315">
    <property type="component" value="Unassembled WGS sequence"/>
</dbReference>
<keyword evidence="1" id="KW-0695">RNA-directed DNA polymerase</keyword>
<dbReference type="PANTHER" id="PTHR33116">
    <property type="entry name" value="REVERSE TRANSCRIPTASE ZINC-BINDING DOMAIN-CONTAINING PROTEIN-RELATED-RELATED"/>
    <property type="match status" value="1"/>
</dbReference>
<evidence type="ECO:0000313" key="2">
    <source>
        <dbReference type="Proteomes" id="UP000325315"/>
    </source>
</evidence>
<proteinExistence type="predicted"/>
<keyword evidence="1" id="KW-0808">Transferase</keyword>
<dbReference type="PANTHER" id="PTHR33116:SF86">
    <property type="entry name" value="REVERSE TRANSCRIPTASE DOMAIN-CONTAINING PROTEIN"/>
    <property type="match status" value="1"/>
</dbReference>
<dbReference type="EMBL" id="SMMG02000005">
    <property type="protein sequence ID" value="KAA3473950.1"/>
    <property type="molecule type" value="Genomic_DNA"/>
</dbReference>
<keyword evidence="2" id="KW-1185">Reference proteome</keyword>
<dbReference type="OrthoDB" id="997411at2759"/>
<dbReference type="GO" id="GO:0003964">
    <property type="term" value="F:RNA-directed DNA polymerase activity"/>
    <property type="evidence" value="ECO:0007669"/>
    <property type="project" value="UniProtKB-KW"/>
</dbReference>
<dbReference type="AlphaFoldDB" id="A0A5B6VXD6"/>
<name>A0A5B6VXD6_9ROSI</name>
<protein>
    <submittedName>
        <fullName evidence="1">Reverse transcriptase</fullName>
    </submittedName>
</protein>
<keyword evidence="1" id="KW-0548">Nucleotidyltransferase</keyword>
<accession>A0A5B6VXD6</accession>
<sequence length="347" mass="39931">MVCFSPNTPVSQRAVAMELLNMKVVNSLDSYLGLSILVGRKKSNAFKSILNYIVNRINSWSKRLLSSRGKEIFVKLVIQSIPTCAFTVFLALKDVLKGLQSMIECVWWGGGEKSRGWSMLAWDRMCHPKVWRLINCKDTLCYKVLRAKYFPNGDVFHPRKINKPFFTWQSIAKAASTLSEGFGWNVGNGRSVDIWNDNWGFEGLSGSSIRLGEAWCMRIKENKDGWKEDRILELYGESMRDQICKMPILHNSHADQRIWFHNPCGFFSTKTAYSWLILKQKLGHDNLPTYDKIASIRDGFNSTCPRCENERETLIHVMKDCPKVRAVLEHGGFNNRLLNEKFTRCID</sequence>
<comment type="caution">
    <text evidence="1">The sequence shown here is derived from an EMBL/GenBank/DDBJ whole genome shotgun (WGS) entry which is preliminary data.</text>
</comment>
<gene>
    <name evidence="1" type="ORF">EPI10_024287</name>
</gene>
<organism evidence="1 2">
    <name type="scientific">Gossypium australe</name>
    <dbReference type="NCBI Taxonomy" id="47621"/>
    <lineage>
        <taxon>Eukaryota</taxon>
        <taxon>Viridiplantae</taxon>
        <taxon>Streptophyta</taxon>
        <taxon>Embryophyta</taxon>
        <taxon>Tracheophyta</taxon>
        <taxon>Spermatophyta</taxon>
        <taxon>Magnoliopsida</taxon>
        <taxon>eudicotyledons</taxon>
        <taxon>Gunneridae</taxon>
        <taxon>Pentapetalae</taxon>
        <taxon>rosids</taxon>
        <taxon>malvids</taxon>
        <taxon>Malvales</taxon>
        <taxon>Malvaceae</taxon>
        <taxon>Malvoideae</taxon>
        <taxon>Gossypium</taxon>
    </lineage>
</organism>
<reference evidence="2" key="1">
    <citation type="journal article" date="2019" name="Plant Biotechnol. J.">
        <title>Genome sequencing of the Australian wild diploid species Gossypium australe highlights disease resistance and delayed gland morphogenesis.</title>
        <authorList>
            <person name="Cai Y."/>
            <person name="Cai X."/>
            <person name="Wang Q."/>
            <person name="Wang P."/>
            <person name="Zhang Y."/>
            <person name="Cai C."/>
            <person name="Xu Y."/>
            <person name="Wang K."/>
            <person name="Zhou Z."/>
            <person name="Wang C."/>
            <person name="Geng S."/>
            <person name="Li B."/>
            <person name="Dong Q."/>
            <person name="Hou Y."/>
            <person name="Wang H."/>
            <person name="Ai P."/>
            <person name="Liu Z."/>
            <person name="Yi F."/>
            <person name="Sun M."/>
            <person name="An G."/>
            <person name="Cheng J."/>
            <person name="Zhang Y."/>
            <person name="Shi Q."/>
            <person name="Xie Y."/>
            <person name="Shi X."/>
            <person name="Chang Y."/>
            <person name="Huang F."/>
            <person name="Chen Y."/>
            <person name="Hong S."/>
            <person name="Mi L."/>
            <person name="Sun Q."/>
            <person name="Zhang L."/>
            <person name="Zhou B."/>
            <person name="Peng R."/>
            <person name="Zhang X."/>
            <person name="Liu F."/>
        </authorList>
    </citation>
    <scope>NUCLEOTIDE SEQUENCE [LARGE SCALE GENOMIC DNA]</scope>
    <source>
        <strain evidence="2">cv. PA1801</strain>
    </source>
</reference>
<evidence type="ECO:0000313" key="1">
    <source>
        <dbReference type="EMBL" id="KAA3473950.1"/>
    </source>
</evidence>